<evidence type="ECO:0000256" key="4">
    <source>
        <dbReference type="ARBA" id="ARBA00022840"/>
    </source>
</evidence>
<dbReference type="SUPFAM" id="SSF49265">
    <property type="entry name" value="Fibronectin type III"/>
    <property type="match status" value="1"/>
</dbReference>
<organism evidence="9 10">
    <name type="scientific">Desmophyllum pertusum</name>
    <dbReference type="NCBI Taxonomy" id="174260"/>
    <lineage>
        <taxon>Eukaryota</taxon>
        <taxon>Metazoa</taxon>
        <taxon>Cnidaria</taxon>
        <taxon>Anthozoa</taxon>
        <taxon>Hexacorallia</taxon>
        <taxon>Scleractinia</taxon>
        <taxon>Caryophylliina</taxon>
        <taxon>Caryophylliidae</taxon>
        <taxon>Desmophyllum</taxon>
    </lineage>
</organism>
<feature type="domain" description="Fibronectin type-III" evidence="8">
    <location>
        <begin position="115"/>
        <end position="227"/>
    </location>
</feature>
<dbReference type="AlphaFoldDB" id="A0A9W9YH51"/>
<dbReference type="EMBL" id="MU827591">
    <property type="protein sequence ID" value="KAJ7347154.1"/>
    <property type="molecule type" value="Genomic_DNA"/>
</dbReference>
<dbReference type="CDD" id="cd00063">
    <property type="entry name" value="FN3"/>
    <property type="match status" value="1"/>
</dbReference>
<evidence type="ECO:0000313" key="9">
    <source>
        <dbReference type="EMBL" id="KAJ7347154.1"/>
    </source>
</evidence>
<dbReference type="PROSITE" id="PS50853">
    <property type="entry name" value="FN3"/>
    <property type="match status" value="1"/>
</dbReference>
<evidence type="ECO:0000313" key="10">
    <source>
        <dbReference type="Proteomes" id="UP001163046"/>
    </source>
</evidence>
<dbReference type="GO" id="GO:0005005">
    <property type="term" value="F:transmembrane-ephrin receptor activity"/>
    <property type="evidence" value="ECO:0007669"/>
    <property type="project" value="TreeGrafter"/>
</dbReference>
<keyword evidence="4" id="KW-0067">ATP-binding</keyword>
<dbReference type="GO" id="GO:0007411">
    <property type="term" value="P:axon guidance"/>
    <property type="evidence" value="ECO:0007669"/>
    <property type="project" value="TreeGrafter"/>
</dbReference>
<dbReference type="InterPro" id="IPR003961">
    <property type="entry name" value="FN3_dom"/>
</dbReference>
<keyword evidence="7 9" id="KW-0675">Receptor</keyword>
<dbReference type="Pfam" id="PF00041">
    <property type="entry name" value="fn3"/>
    <property type="match status" value="1"/>
</dbReference>
<dbReference type="PANTHER" id="PTHR46877:SF14">
    <property type="entry name" value="RECEPTOR PROTEIN-TYROSINE KINASE"/>
    <property type="match status" value="1"/>
</dbReference>
<keyword evidence="5" id="KW-1133">Transmembrane helix</keyword>
<evidence type="ECO:0000259" key="8">
    <source>
        <dbReference type="PROSITE" id="PS50853"/>
    </source>
</evidence>
<keyword evidence="2" id="KW-0812">Transmembrane</keyword>
<reference evidence="9" key="1">
    <citation type="submission" date="2023-01" db="EMBL/GenBank/DDBJ databases">
        <title>Genome assembly of the deep-sea coral Lophelia pertusa.</title>
        <authorList>
            <person name="Herrera S."/>
            <person name="Cordes E."/>
        </authorList>
    </citation>
    <scope>NUCLEOTIDE SEQUENCE</scope>
    <source>
        <strain evidence="9">USNM1676648</strain>
        <tissue evidence="9">Polyp</tissue>
    </source>
</reference>
<name>A0A9W9YH51_9CNID</name>
<dbReference type="Gene3D" id="2.60.40.10">
    <property type="entry name" value="Immunoglobulins"/>
    <property type="match status" value="1"/>
</dbReference>
<dbReference type="InterPro" id="IPR036116">
    <property type="entry name" value="FN3_sf"/>
</dbReference>
<evidence type="ECO:0000256" key="2">
    <source>
        <dbReference type="ARBA" id="ARBA00022692"/>
    </source>
</evidence>
<dbReference type="GO" id="GO:0030425">
    <property type="term" value="C:dendrite"/>
    <property type="evidence" value="ECO:0007669"/>
    <property type="project" value="TreeGrafter"/>
</dbReference>
<keyword evidence="6" id="KW-0472">Membrane</keyword>
<dbReference type="GO" id="GO:0005886">
    <property type="term" value="C:plasma membrane"/>
    <property type="evidence" value="ECO:0007669"/>
    <property type="project" value="TreeGrafter"/>
</dbReference>
<dbReference type="InterPro" id="IPR013783">
    <property type="entry name" value="Ig-like_fold"/>
</dbReference>
<accession>A0A9W9YH51</accession>
<evidence type="ECO:0000256" key="7">
    <source>
        <dbReference type="ARBA" id="ARBA00023170"/>
    </source>
</evidence>
<comment type="subcellular location">
    <subcellularLocation>
        <location evidence="1">Membrane</location>
        <topology evidence="1">Single-pass membrane protein</topology>
    </subcellularLocation>
</comment>
<dbReference type="PANTHER" id="PTHR46877">
    <property type="entry name" value="EPH RECEPTOR A5"/>
    <property type="match status" value="1"/>
</dbReference>
<keyword evidence="10" id="KW-1185">Reference proteome</keyword>
<sequence>MNLKVVNVTGKCAANFRIDSISIGCLIVSAVENGSEEMNSTGSVFVKLDGRKLFLNAKVCSLGYFKDKLGNAKCSKCPGKSFTDTTDRKSCKCDREFFRSPKENISNNCTGRPSAPRHLRNLLTNQTTVSLTWAHSHQRGRTDLFYEIECKILCREDQQSCSQDCGSQVLFLPRQGNLSLTRVVVTNLFSRTAYRFKVYAKNGVSAMAEKEGFPSRFAKLDVTTLESAPEQPMVTVKRIDSTSVTVSWILKNGNGGILYFLVTLPQIRRWLR</sequence>
<evidence type="ECO:0000256" key="3">
    <source>
        <dbReference type="ARBA" id="ARBA00022741"/>
    </source>
</evidence>
<evidence type="ECO:0000256" key="5">
    <source>
        <dbReference type="ARBA" id="ARBA00022989"/>
    </source>
</evidence>
<dbReference type="Proteomes" id="UP001163046">
    <property type="component" value="Unassembled WGS sequence"/>
</dbReference>
<dbReference type="InterPro" id="IPR011641">
    <property type="entry name" value="Tyr-kin_ephrin_A/B_rcpt-like"/>
</dbReference>
<dbReference type="InterPro" id="IPR050449">
    <property type="entry name" value="Ephrin_rcpt_TKs"/>
</dbReference>
<protein>
    <submittedName>
        <fullName evidence="9">Ephrin type-A receptor 5</fullName>
        <ecNumber evidence="9">2.7.10.1</ecNumber>
    </submittedName>
</protein>
<proteinExistence type="predicted"/>
<dbReference type="GO" id="GO:0005524">
    <property type="term" value="F:ATP binding"/>
    <property type="evidence" value="ECO:0007669"/>
    <property type="project" value="UniProtKB-KW"/>
</dbReference>
<evidence type="ECO:0000256" key="1">
    <source>
        <dbReference type="ARBA" id="ARBA00004167"/>
    </source>
</evidence>
<evidence type="ECO:0000256" key="6">
    <source>
        <dbReference type="ARBA" id="ARBA00023136"/>
    </source>
</evidence>
<comment type="caution">
    <text evidence="9">The sequence shown here is derived from an EMBL/GenBank/DDBJ whole genome shotgun (WGS) entry which is preliminary data.</text>
</comment>
<dbReference type="SMART" id="SM00060">
    <property type="entry name" value="FN3"/>
    <property type="match status" value="1"/>
</dbReference>
<keyword evidence="9" id="KW-0808">Transferase</keyword>
<dbReference type="Pfam" id="PF07699">
    <property type="entry name" value="Ephrin_rec_like"/>
    <property type="match status" value="1"/>
</dbReference>
<gene>
    <name evidence="9" type="primary">EPHA5_6</name>
    <name evidence="9" type="ORF">OS493_040106</name>
</gene>
<dbReference type="OrthoDB" id="4062651at2759"/>
<keyword evidence="3" id="KW-0547">Nucleotide-binding</keyword>
<dbReference type="Gene3D" id="2.10.50.10">
    <property type="entry name" value="Tumor Necrosis Factor Receptor, subunit A, domain 2"/>
    <property type="match status" value="1"/>
</dbReference>
<dbReference type="EC" id="2.7.10.1" evidence="9"/>